<name>A0ABT5XXJ0_9FLAO</name>
<evidence type="ECO:0000313" key="2">
    <source>
        <dbReference type="Proteomes" id="UP001221366"/>
    </source>
</evidence>
<dbReference type="Pfam" id="PF20113">
    <property type="entry name" value="DUF6503"/>
    <property type="match status" value="1"/>
</dbReference>
<dbReference type="Proteomes" id="UP001221366">
    <property type="component" value="Unassembled WGS sequence"/>
</dbReference>
<sequence length="238" mass="27980">MKRAFIITLTILFWGCHQEKTIEGKQILSQSMDYHDPQKSWSNTKLNIHIQEPRVLNPHRYSVLELDNSDNSFKLKRNRDEHISEHIIDKNGKSSVLLNGQIVIDTTLINKYRLDTSRNIGYKEFYQLFYGLPMSLNDWILEVKNTSETTFDNKDCYKVDVELKKPMFSKDWSLFISKSNKEIVGIEIASPDKPDEGERLYFEKSITINGIKIPRIRHWHELKNNNYSGTDIIIEEIN</sequence>
<organism evidence="1 2">
    <name type="scientific">Flagellimonas yonaguniensis</name>
    <dbReference type="NCBI Taxonomy" id="3031325"/>
    <lineage>
        <taxon>Bacteria</taxon>
        <taxon>Pseudomonadati</taxon>
        <taxon>Bacteroidota</taxon>
        <taxon>Flavobacteriia</taxon>
        <taxon>Flavobacteriales</taxon>
        <taxon>Flavobacteriaceae</taxon>
        <taxon>Flagellimonas</taxon>
    </lineage>
</organism>
<evidence type="ECO:0000313" key="1">
    <source>
        <dbReference type="EMBL" id="MDF0715906.1"/>
    </source>
</evidence>
<gene>
    <name evidence="1" type="ORF">PY092_07090</name>
</gene>
<dbReference type="InterPro" id="IPR045444">
    <property type="entry name" value="DUF6503"/>
</dbReference>
<keyword evidence="2" id="KW-1185">Reference proteome</keyword>
<dbReference type="EMBL" id="JARFVB010000003">
    <property type="protein sequence ID" value="MDF0715906.1"/>
    <property type="molecule type" value="Genomic_DNA"/>
</dbReference>
<protein>
    <submittedName>
        <fullName evidence="1">DUF6503 family protein</fullName>
    </submittedName>
</protein>
<dbReference type="RefSeq" id="WP_275615154.1">
    <property type="nucleotide sequence ID" value="NZ_JARFVB010000003.1"/>
</dbReference>
<proteinExistence type="predicted"/>
<accession>A0ABT5XXJ0</accession>
<comment type="caution">
    <text evidence="1">The sequence shown here is derived from an EMBL/GenBank/DDBJ whole genome shotgun (WGS) entry which is preliminary data.</text>
</comment>
<reference evidence="1 2" key="1">
    <citation type="submission" date="2023-03" db="EMBL/GenBank/DDBJ databases">
        <title>Muricauda XX sp. nov. and Muricauda XXX sp. nov., two novel species isolated from Okinawa Trough.</title>
        <authorList>
            <person name="Cao W."/>
            <person name="Deng X."/>
        </authorList>
    </citation>
    <scope>NUCLEOTIDE SEQUENCE [LARGE SCALE GENOMIC DNA]</scope>
    <source>
        <strain evidence="1 2">334s03</strain>
    </source>
</reference>